<dbReference type="PANTHER" id="PTHR41775">
    <property type="entry name" value="SECRETED PROTEIN-RELATED"/>
    <property type="match status" value="1"/>
</dbReference>
<name>A0A1Q2MBP6_9BACT</name>
<proteinExistence type="predicted"/>
<dbReference type="OrthoDB" id="236566at2"/>
<protein>
    <recommendedName>
        <fullName evidence="1">Probable pectate lyase C</fullName>
    </recommendedName>
</protein>
<accession>A0A1Q2MBP6</accession>
<feature type="signal peptide" evidence="2">
    <location>
        <begin position="1"/>
        <end position="19"/>
    </location>
</feature>
<dbReference type="PROSITE" id="PS00018">
    <property type="entry name" value="EF_HAND_1"/>
    <property type="match status" value="2"/>
</dbReference>
<dbReference type="GO" id="GO:0006508">
    <property type="term" value="P:proteolysis"/>
    <property type="evidence" value="ECO:0007669"/>
    <property type="project" value="UniProtKB-KW"/>
</dbReference>
<dbReference type="STRING" id="1851148.SMSP2_00467"/>
<evidence type="ECO:0000256" key="1">
    <source>
        <dbReference type="ARBA" id="ARBA00016512"/>
    </source>
</evidence>
<dbReference type="AlphaFoldDB" id="A0A1Q2MBP6"/>
<dbReference type="GO" id="GO:0008237">
    <property type="term" value="F:metallopeptidase activity"/>
    <property type="evidence" value="ECO:0007669"/>
    <property type="project" value="UniProtKB-KW"/>
</dbReference>
<dbReference type="EMBL" id="CP019646">
    <property type="protein sequence ID" value="AQQ70126.1"/>
    <property type="molecule type" value="Genomic_DNA"/>
</dbReference>
<dbReference type="SUPFAM" id="SSF51126">
    <property type="entry name" value="Pectin lyase-like"/>
    <property type="match status" value="1"/>
</dbReference>
<keyword evidence="3" id="KW-0378">Hydrolase</keyword>
<reference evidence="4" key="1">
    <citation type="submission" date="2017-02" db="EMBL/GenBank/DDBJ databases">
        <title>Comparative genomics and description of representatives of a novel lineage of planctomycetes thriving in anoxic sediments.</title>
        <authorList>
            <person name="Spring S."/>
            <person name="Bunk B."/>
            <person name="Sproer C."/>
        </authorList>
    </citation>
    <scope>NUCLEOTIDE SEQUENCE [LARGE SCALE GENOMIC DNA]</scope>
    <source>
        <strain evidence="4">SM-Chi-D1</strain>
    </source>
</reference>
<dbReference type="Gene3D" id="2.160.20.10">
    <property type="entry name" value="Single-stranded right-handed beta-helix, Pectin lyase-like"/>
    <property type="match status" value="1"/>
</dbReference>
<dbReference type="KEGG" id="pbas:SMSP2_00467"/>
<feature type="chain" id="PRO_5012546576" description="Probable pectate lyase C" evidence="2">
    <location>
        <begin position="20"/>
        <end position="1060"/>
    </location>
</feature>
<keyword evidence="3" id="KW-0482">Metalloprotease</keyword>
<organism evidence="3 4">
    <name type="scientific">Limihaloglobus sulfuriphilus</name>
    <dbReference type="NCBI Taxonomy" id="1851148"/>
    <lineage>
        <taxon>Bacteria</taxon>
        <taxon>Pseudomonadati</taxon>
        <taxon>Planctomycetota</taxon>
        <taxon>Phycisphaerae</taxon>
        <taxon>Sedimentisphaerales</taxon>
        <taxon>Sedimentisphaeraceae</taxon>
        <taxon>Limihaloglobus</taxon>
    </lineage>
</organism>
<evidence type="ECO:0000256" key="2">
    <source>
        <dbReference type="SAM" id="SignalP"/>
    </source>
</evidence>
<keyword evidence="2" id="KW-0732">Signal</keyword>
<dbReference type="InterPro" id="IPR012334">
    <property type="entry name" value="Pectin_lyas_fold"/>
</dbReference>
<sequence length="1060" mass="117534" precursor="true">MKKQLFVLLLLLCSLPAFGRLFDNRPVQLVQPDGTAIKAFISGDQFYMDIRLADGTSIVKDPQSGFYCYGVIADDGSRIVSTGVPAGYWGMKSSSAGSKALLSKEARDSIRNEAIEALFDDSDTTQSSMLKTAEPAEEGYFYDALGVKTGLVLLVYFQDDIDGNPDLPEYSGYAPNAVEVADFCNLQGYEGLDMNGSVRDYFSDVSLGNLDLNFTVSGYYMSQNEQAYYETYSEDNPEAGKDGADVLFEEIIASASVTPSDYDTVILVYAGSTGNLSDILPKTDFSPQEGVYYTLLDTDYTFGLGNFAYSTALTGLGWRQSVGGEYCLMDDGAYFYNPVKPNAGMRVLSGWIIPEELTDSDLDTTVTCEPDQIYIVKRYDDQGQPYEPQEYFLLENRSSQEGSRDERIPGSGGLTIWRVRNNNISMITPYYYYEPNPWYNRDWTPTTIPGTEWSDYTISHLAFTNISSPGIVMSFNFGQEFPPPSTGNIYIMQTDGTVGQTAYAEIQSAVNAAQPGEEILLERGGTFYGNHVIVNKNITIRSYDETEPDAIFPEETIVEGYYNKPVFDLRDSDNVTLRGLTITNGNSVLGGLMPSMGEHGGGIYCLGGEANIADCIIHSNYAYRSGGGIYLNSCLASIERCRIFNNTAEIASGGGVFSIWEGNPNQHRRDNLSTVKNCEIFANTANWGGGISSVYESWLEVVFTTIAYNNAVTEGGGVDCQDGSAMLMNSIIWGNMVNGDMNSWQLSMRNLSSFSAVYLHYSCMQKNQVNIGTEEEPVYEYSFAHPWDTEVSYRSVLSTDPQFALPVVELEYKGLLETLQEAVDNGTELEIEIARQAILDYLALRDFHLKSAQGRWTGAGFENDGVTSPCINAGNTSPYEPNEDNPYSDFYALEPEPNGEVVNLGRYGGTEQASRSTLTIDLGYYEYLAADYNQSGVVDIDDYDVFNGLYANYPGEFDPETDYNSDGEVNVDDWIHFQMFDLKADNLIENIDLKSFLHLYNGYIETFDIDGSGDIGNGDYAVFAADYSGDYNERSDFNGDGKIDFTDLSMFTQIWLFYQL</sequence>
<dbReference type="InterPro" id="IPR011050">
    <property type="entry name" value="Pectin_lyase_fold/virulence"/>
</dbReference>
<keyword evidence="3" id="KW-0645">Protease</keyword>
<dbReference type="Proteomes" id="UP000188181">
    <property type="component" value="Chromosome"/>
</dbReference>
<gene>
    <name evidence="3" type="ORF">SMSP2_00467</name>
</gene>
<dbReference type="PANTHER" id="PTHR41775:SF1">
    <property type="entry name" value="PEPTIDASE M6-LIKE DOMAIN-CONTAINING PROTEIN"/>
    <property type="match status" value="1"/>
</dbReference>
<dbReference type="RefSeq" id="WP_146682416.1">
    <property type="nucleotide sequence ID" value="NZ_CP019646.1"/>
</dbReference>
<dbReference type="InterPro" id="IPR018247">
    <property type="entry name" value="EF_Hand_1_Ca_BS"/>
</dbReference>
<evidence type="ECO:0000313" key="4">
    <source>
        <dbReference type="Proteomes" id="UP000188181"/>
    </source>
</evidence>
<evidence type="ECO:0000313" key="3">
    <source>
        <dbReference type="EMBL" id="AQQ70126.1"/>
    </source>
</evidence>
<keyword evidence="4" id="KW-1185">Reference proteome</keyword>